<feature type="transmembrane region" description="Helical" evidence="5">
    <location>
        <begin position="178"/>
        <end position="197"/>
    </location>
</feature>
<dbReference type="PANTHER" id="PTHR23502">
    <property type="entry name" value="MAJOR FACILITATOR SUPERFAMILY"/>
    <property type="match status" value="1"/>
</dbReference>
<name>A0A4Q9MEN7_9APHY</name>
<feature type="transmembrane region" description="Helical" evidence="5">
    <location>
        <begin position="203"/>
        <end position="225"/>
    </location>
</feature>
<dbReference type="Pfam" id="PF07690">
    <property type="entry name" value="MFS_1"/>
    <property type="match status" value="1"/>
</dbReference>
<feature type="transmembrane region" description="Helical" evidence="5">
    <location>
        <begin position="491"/>
        <end position="511"/>
    </location>
</feature>
<gene>
    <name evidence="7" type="ORF">BD311DRAFT_563691</name>
</gene>
<evidence type="ECO:0000256" key="2">
    <source>
        <dbReference type="ARBA" id="ARBA00022692"/>
    </source>
</evidence>
<feature type="transmembrane region" description="Helical" evidence="5">
    <location>
        <begin position="428"/>
        <end position="449"/>
    </location>
</feature>
<feature type="transmembrane region" description="Helical" evidence="5">
    <location>
        <begin position="112"/>
        <end position="134"/>
    </location>
</feature>
<feature type="transmembrane region" description="Helical" evidence="5">
    <location>
        <begin position="345"/>
        <end position="365"/>
    </location>
</feature>
<keyword evidence="3 5" id="KW-1133">Transmembrane helix</keyword>
<dbReference type="InterPro" id="IPR020846">
    <property type="entry name" value="MFS_dom"/>
</dbReference>
<dbReference type="InterPro" id="IPR011701">
    <property type="entry name" value="MFS"/>
</dbReference>
<proteinExistence type="predicted"/>
<accession>A0A4Q9MEN7</accession>
<dbReference type="Gene3D" id="1.20.1250.20">
    <property type="entry name" value="MFS general substrate transporter like domains"/>
    <property type="match status" value="1"/>
</dbReference>
<evidence type="ECO:0000256" key="1">
    <source>
        <dbReference type="ARBA" id="ARBA00004141"/>
    </source>
</evidence>
<feature type="transmembrane region" description="Helical" evidence="5">
    <location>
        <begin position="385"/>
        <end position="407"/>
    </location>
</feature>
<dbReference type="SUPFAM" id="SSF103473">
    <property type="entry name" value="MFS general substrate transporter"/>
    <property type="match status" value="1"/>
</dbReference>
<evidence type="ECO:0000256" key="3">
    <source>
        <dbReference type="ARBA" id="ARBA00022989"/>
    </source>
</evidence>
<feature type="domain" description="Major facilitator superfamily (MFS) profile" evidence="6">
    <location>
        <begin position="111"/>
        <end position="542"/>
    </location>
</feature>
<evidence type="ECO:0000259" key="6">
    <source>
        <dbReference type="PROSITE" id="PS50850"/>
    </source>
</evidence>
<reference evidence="7" key="1">
    <citation type="submission" date="2019-01" db="EMBL/GenBank/DDBJ databases">
        <title>Draft genome sequences of three monokaryotic isolates of the white-rot basidiomycete fungus Dichomitus squalens.</title>
        <authorList>
            <consortium name="DOE Joint Genome Institute"/>
            <person name="Lopez S.C."/>
            <person name="Andreopoulos B."/>
            <person name="Pangilinan J."/>
            <person name="Lipzen A."/>
            <person name="Riley R."/>
            <person name="Ahrendt S."/>
            <person name="Ng V."/>
            <person name="Barry K."/>
            <person name="Daum C."/>
            <person name="Grigoriev I.V."/>
            <person name="Hilden K.S."/>
            <person name="Makela M.R."/>
            <person name="de Vries R.P."/>
        </authorList>
    </citation>
    <scope>NUCLEOTIDE SEQUENCE [LARGE SCALE GENOMIC DNA]</scope>
    <source>
        <strain evidence="7">OM18370.1</strain>
    </source>
</reference>
<evidence type="ECO:0000313" key="7">
    <source>
        <dbReference type="EMBL" id="TBU24326.1"/>
    </source>
</evidence>
<dbReference type="Proteomes" id="UP000292957">
    <property type="component" value="Unassembled WGS sequence"/>
</dbReference>
<dbReference type="GO" id="GO:0005886">
    <property type="term" value="C:plasma membrane"/>
    <property type="evidence" value="ECO:0007669"/>
    <property type="project" value="TreeGrafter"/>
</dbReference>
<dbReference type="EMBL" id="ML143482">
    <property type="protein sequence ID" value="TBU24326.1"/>
    <property type="molecule type" value="Genomic_DNA"/>
</dbReference>
<comment type="subcellular location">
    <subcellularLocation>
        <location evidence="1">Membrane</location>
        <topology evidence="1">Multi-pass membrane protein</topology>
    </subcellularLocation>
</comment>
<dbReference type="InterPro" id="IPR036259">
    <property type="entry name" value="MFS_trans_sf"/>
</dbReference>
<feature type="transmembrane region" description="Helical" evidence="5">
    <location>
        <begin position="266"/>
        <end position="286"/>
    </location>
</feature>
<feature type="transmembrane region" description="Helical" evidence="5">
    <location>
        <begin position="154"/>
        <end position="171"/>
    </location>
</feature>
<keyword evidence="2 5" id="KW-0812">Transmembrane</keyword>
<evidence type="ECO:0000256" key="4">
    <source>
        <dbReference type="ARBA" id="ARBA00023136"/>
    </source>
</evidence>
<protein>
    <submittedName>
        <fullName evidence="7">MFS general substrate transporter</fullName>
    </submittedName>
</protein>
<dbReference type="OrthoDB" id="2533084at2759"/>
<dbReference type="PANTHER" id="PTHR23502:SF22">
    <property type="entry name" value="MAJOR FACILITATOR SUPERFAMILY (MFS) PROFILE DOMAIN-CONTAINING PROTEIN"/>
    <property type="match status" value="1"/>
</dbReference>
<evidence type="ECO:0000256" key="5">
    <source>
        <dbReference type="SAM" id="Phobius"/>
    </source>
</evidence>
<organism evidence="7">
    <name type="scientific">Dichomitus squalens</name>
    <dbReference type="NCBI Taxonomy" id="114155"/>
    <lineage>
        <taxon>Eukaryota</taxon>
        <taxon>Fungi</taxon>
        <taxon>Dikarya</taxon>
        <taxon>Basidiomycota</taxon>
        <taxon>Agaricomycotina</taxon>
        <taxon>Agaricomycetes</taxon>
        <taxon>Polyporales</taxon>
        <taxon>Polyporaceae</taxon>
        <taxon>Dichomitus</taxon>
    </lineage>
</organism>
<feature type="transmembrane region" description="Helical" evidence="5">
    <location>
        <begin position="523"/>
        <end position="541"/>
    </location>
</feature>
<sequence length="555" mass="61204">MSDDSRPSLAKGFISLEKHTGGSDAYEVTKDGQSPACTPRDESDVYQFFVSYQESHAGRLVLDPGFAPAEFGEDIAKQLKLSPDKSKILWPQPADDSHDPQNWSKARKTLQLTIATLAAVVPDFDSSIGIAAVFAMARDFHTTPNHVNQLGQSWAIFAIGWGGIFAVMLIRRYGRLPVLFWSQLLALGFMIGVTFAPNLTVSAAMRTLVGFFGTCAQVSGLYVVTDMYPVHLQARKLSIWTMGFVISPVLAPFLLGFLVARANWRWAYGIGTIYNAIVMLLIAFFSEETMYDRHLKEPHPYATPGTARYRIETLLGLTGYRMARFRPSWKAVALAPLRVFWRPHLLAALWFEGAMFGFQIGFHVTNSVVLANPPPNGYGYGQIQIAATYASSLGAVLIGEVVGRYLNDWLLEVTVRRNKGVFEAECRLWACYPSVALFVCGSVLQGAAFQLHLHIAVLVVGWVLAQMAVMMNTSAIYAYCNDCFPKYQGEISALINLARSLGGFGVAYFQVNWVTRHGALQAFGTEAGIVAGLFLLMVPVLQIKGSYLQSRFAVN</sequence>
<dbReference type="GO" id="GO:0022857">
    <property type="term" value="F:transmembrane transporter activity"/>
    <property type="evidence" value="ECO:0007669"/>
    <property type="project" value="InterPro"/>
</dbReference>
<dbReference type="AlphaFoldDB" id="A0A4Q9MEN7"/>
<feature type="transmembrane region" description="Helical" evidence="5">
    <location>
        <begin position="455"/>
        <end position="479"/>
    </location>
</feature>
<feature type="transmembrane region" description="Helical" evidence="5">
    <location>
        <begin position="237"/>
        <end position="260"/>
    </location>
</feature>
<keyword evidence="4 5" id="KW-0472">Membrane</keyword>
<dbReference type="PROSITE" id="PS50850">
    <property type="entry name" value="MFS"/>
    <property type="match status" value="1"/>
</dbReference>